<evidence type="ECO:0000256" key="1">
    <source>
        <dbReference type="SAM" id="MobiDB-lite"/>
    </source>
</evidence>
<keyword evidence="2" id="KW-1133">Transmembrane helix</keyword>
<dbReference type="InterPro" id="IPR029410">
    <property type="entry name" value="CAP_assoc"/>
</dbReference>
<organism evidence="4 5">
    <name type="scientific">Desemzia incerta</name>
    <dbReference type="NCBI Taxonomy" id="82801"/>
    <lineage>
        <taxon>Bacteria</taxon>
        <taxon>Bacillati</taxon>
        <taxon>Bacillota</taxon>
        <taxon>Bacilli</taxon>
        <taxon>Lactobacillales</taxon>
        <taxon>Carnobacteriaceae</taxon>
        <taxon>Desemzia</taxon>
    </lineage>
</organism>
<dbReference type="RefSeq" id="WP_092481144.1">
    <property type="nucleotide sequence ID" value="NZ_FOXW01000010.1"/>
</dbReference>
<keyword evidence="2" id="KW-0472">Membrane</keyword>
<dbReference type="Proteomes" id="UP000199136">
    <property type="component" value="Unassembled WGS sequence"/>
</dbReference>
<evidence type="ECO:0000313" key="5">
    <source>
        <dbReference type="Proteomes" id="UP000199136"/>
    </source>
</evidence>
<dbReference type="OrthoDB" id="9783944at2"/>
<dbReference type="Pfam" id="PF14504">
    <property type="entry name" value="CAP_assoc_N"/>
    <property type="match status" value="1"/>
</dbReference>
<feature type="region of interest" description="Disordered" evidence="1">
    <location>
        <begin position="304"/>
        <end position="325"/>
    </location>
</feature>
<dbReference type="Gene3D" id="3.40.33.10">
    <property type="entry name" value="CAP"/>
    <property type="match status" value="1"/>
</dbReference>
<dbReference type="EMBL" id="FOXW01000010">
    <property type="protein sequence ID" value="SFQ45683.1"/>
    <property type="molecule type" value="Genomic_DNA"/>
</dbReference>
<dbReference type="InterPro" id="IPR035940">
    <property type="entry name" value="CAP_sf"/>
</dbReference>
<protein>
    <submittedName>
        <fullName evidence="4">CAP-associated N-terminal</fullName>
    </submittedName>
</protein>
<feature type="domain" description="CAP-associated" evidence="3">
    <location>
        <begin position="72"/>
        <end position="206"/>
    </location>
</feature>
<evidence type="ECO:0000313" key="4">
    <source>
        <dbReference type="EMBL" id="SFQ45683.1"/>
    </source>
</evidence>
<accession>A0A1I5YNC5</accession>
<keyword evidence="5" id="KW-1185">Reference proteome</keyword>
<feature type="transmembrane region" description="Helical" evidence="2">
    <location>
        <begin position="7"/>
        <end position="25"/>
    </location>
</feature>
<name>A0A1I5YNC5_9LACT</name>
<sequence>MKTFRKTLVLFVVFLMGTYFFPLFFEWDTKEPILLPEEISDSEESESSTLPQSPTDQSLIPSVGFANYVGLAVDDFLVEYGDPVKVEMLSDTSEIWIYGTDSTDYLQVMVENYVVTEILVLGRSVEIPPFEMGMEQEEMYPLASFHPKFVVPFENQTIQINLDENELNNRPLIAFDNQTYAVITMDSQTHEIVSIQYMTNEKLLSTGLYDLTPFSSVVQEPVKQFNPAALEKVRTQQTIRYINVMREKMGLIPLEESLVLEAVGNELFEFHASLQEQNTQPEPASQEEASEDAVIISDDAVEIVGGDDDSNQESETEEEASEPLNETTIQTFLEEEAIDLDKVRLLYQVAPADPSVYALQWFTFVEYRDILMDESMSRIGITYQGDELLLILDDGFEISL</sequence>
<dbReference type="STRING" id="82801.SAMN04488506_2136"/>
<keyword evidence="2" id="KW-0812">Transmembrane</keyword>
<reference evidence="4 5" key="1">
    <citation type="submission" date="2016-10" db="EMBL/GenBank/DDBJ databases">
        <authorList>
            <person name="de Groot N.N."/>
        </authorList>
    </citation>
    <scope>NUCLEOTIDE SEQUENCE [LARGE SCALE GENOMIC DNA]</scope>
    <source>
        <strain evidence="4 5">DSM 20581</strain>
    </source>
</reference>
<feature type="compositionally biased region" description="Acidic residues" evidence="1">
    <location>
        <begin position="304"/>
        <end position="321"/>
    </location>
</feature>
<evidence type="ECO:0000259" key="3">
    <source>
        <dbReference type="Pfam" id="PF14504"/>
    </source>
</evidence>
<gene>
    <name evidence="4" type="ORF">SAMN04488506_2136</name>
</gene>
<dbReference type="AlphaFoldDB" id="A0A1I5YNC5"/>
<proteinExistence type="predicted"/>
<evidence type="ECO:0000256" key="2">
    <source>
        <dbReference type="SAM" id="Phobius"/>
    </source>
</evidence>